<dbReference type="InterPro" id="IPR024528">
    <property type="entry name" value="ThrE_2"/>
</dbReference>
<name>A0A4P6URW1_9BACL</name>
<keyword evidence="3" id="KW-0997">Cell inner membrane</keyword>
<keyword evidence="11" id="KW-1185">Reference proteome</keyword>
<evidence type="ECO:0000256" key="3">
    <source>
        <dbReference type="ARBA" id="ARBA00022519"/>
    </source>
</evidence>
<dbReference type="GO" id="GO:0005886">
    <property type="term" value="C:plasma membrane"/>
    <property type="evidence" value="ECO:0007669"/>
    <property type="project" value="UniProtKB-SubCell"/>
</dbReference>
<evidence type="ECO:0000313" key="11">
    <source>
        <dbReference type="Proteomes" id="UP000291151"/>
    </source>
</evidence>
<keyword evidence="6 8" id="KW-0472">Membrane</keyword>
<dbReference type="PANTHER" id="PTHR34390:SF1">
    <property type="entry name" value="SUCCINATE TRANSPORTER SUBUNIT YJJB-RELATED"/>
    <property type="match status" value="1"/>
</dbReference>
<dbReference type="InterPro" id="IPR050539">
    <property type="entry name" value="ThrE_Dicarb/AminoAcid_Exp"/>
</dbReference>
<evidence type="ECO:0000259" key="9">
    <source>
        <dbReference type="Pfam" id="PF12821"/>
    </source>
</evidence>
<dbReference type="PANTHER" id="PTHR34390">
    <property type="entry name" value="UPF0442 PROTEIN YJJB-RELATED"/>
    <property type="match status" value="1"/>
</dbReference>
<sequence>MEYLIQLFFSFLATASLCVIFNAPVKAIPYCGLVGAVGWMIYYIALESQLTEVIASFLGAFVVAVCAQMYARRLKTPMIVFIVSGIIPLVPGGLAYNTMRYFVEQNYMLGLETGIRAFLISGAIAMGIVFSEVIFQLSLKFMKKSLTSMQSFIRNKRRQ</sequence>
<feature type="transmembrane region" description="Helical" evidence="8">
    <location>
        <begin position="27"/>
        <end position="46"/>
    </location>
</feature>
<dbReference type="GO" id="GO:0015744">
    <property type="term" value="P:succinate transport"/>
    <property type="evidence" value="ECO:0007669"/>
    <property type="project" value="TreeGrafter"/>
</dbReference>
<evidence type="ECO:0000256" key="8">
    <source>
        <dbReference type="SAM" id="Phobius"/>
    </source>
</evidence>
<evidence type="ECO:0000256" key="7">
    <source>
        <dbReference type="ARBA" id="ARBA00034125"/>
    </source>
</evidence>
<feature type="domain" description="Threonine/Serine exporter ThrE" evidence="9">
    <location>
        <begin position="6"/>
        <end position="134"/>
    </location>
</feature>
<protein>
    <submittedName>
        <fullName evidence="10">Threonine/serine exporter</fullName>
    </submittedName>
</protein>
<organism evidence="10 11">
    <name type="scientific">Ureibacillus thermophilus</name>
    <dbReference type="NCBI Taxonomy" id="367743"/>
    <lineage>
        <taxon>Bacteria</taxon>
        <taxon>Bacillati</taxon>
        <taxon>Bacillota</taxon>
        <taxon>Bacilli</taxon>
        <taxon>Bacillales</taxon>
        <taxon>Caryophanaceae</taxon>
        <taxon>Ureibacillus</taxon>
    </lineage>
</organism>
<accession>A0A4P6URW1</accession>
<dbReference type="AlphaFoldDB" id="A0A4P6URW1"/>
<evidence type="ECO:0000256" key="4">
    <source>
        <dbReference type="ARBA" id="ARBA00022692"/>
    </source>
</evidence>
<dbReference type="RefSeq" id="WP_208650910.1">
    <property type="nucleotide sequence ID" value="NZ_CP036528.1"/>
</dbReference>
<proteinExistence type="inferred from homology"/>
<evidence type="ECO:0000256" key="5">
    <source>
        <dbReference type="ARBA" id="ARBA00022989"/>
    </source>
</evidence>
<dbReference type="EMBL" id="CP036528">
    <property type="protein sequence ID" value="QBK24638.1"/>
    <property type="molecule type" value="Genomic_DNA"/>
</dbReference>
<reference evidence="10 11" key="1">
    <citation type="submission" date="2019-02" db="EMBL/GenBank/DDBJ databases">
        <title>Ureibacillus thermophilus.</title>
        <authorList>
            <person name="Sunny J.S."/>
            <person name="Natarajan A."/>
            <person name="Saleena L.M."/>
        </authorList>
    </citation>
    <scope>NUCLEOTIDE SEQUENCE [LARGE SCALE GENOMIC DNA]</scope>
    <source>
        <strain evidence="10 11">LM102</strain>
    </source>
</reference>
<dbReference type="Proteomes" id="UP000291151">
    <property type="component" value="Chromosome"/>
</dbReference>
<feature type="transmembrane region" description="Helical" evidence="8">
    <location>
        <begin position="77"/>
        <end position="96"/>
    </location>
</feature>
<dbReference type="Pfam" id="PF12821">
    <property type="entry name" value="ThrE_2"/>
    <property type="match status" value="1"/>
</dbReference>
<comment type="subcellular location">
    <subcellularLocation>
        <location evidence="1">Cell membrane</location>
        <topology evidence="1">Multi-pass membrane protein</topology>
    </subcellularLocation>
</comment>
<keyword evidence="5 8" id="KW-1133">Transmembrane helix</keyword>
<comment type="similarity">
    <text evidence="7">Belongs to the ThrE exporter (TC 2.A.79) family.</text>
</comment>
<gene>
    <name evidence="10" type="ORF">DKZ56_01195</name>
</gene>
<keyword evidence="2" id="KW-1003">Cell membrane</keyword>
<keyword evidence="4 8" id="KW-0812">Transmembrane</keyword>
<dbReference type="KEGG" id="uth:DKZ56_01195"/>
<evidence type="ECO:0000256" key="2">
    <source>
        <dbReference type="ARBA" id="ARBA00022475"/>
    </source>
</evidence>
<feature type="transmembrane region" description="Helical" evidence="8">
    <location>
        <begin position="117"/>
        <end position="139"/>
    </location>
</feature>
<evidence type="ECO:0000256" key="1">
    <source>
        <dbReference type="ARBA" id="ARBA00004651"/>
    </source>
</evidence>
<feature type="transmembrane region" description="Helical" evidence="8">
    <location>
        <begin position="53"/>
        <end position="71"/>
    </location>
</feature>
<evidence type="ECO:0000313" key="10">
    <source>
        <dbReference type="EMBL" id="QBK24638.1"/>
    </source>
</evidence>
<evidence type="ECO:0000256" key="6">
    <source>
        <dbReference type="ARBA" id="ARBA00023136"/>
    </source>
</evidence>